<feature type="compositionally biased region" description="Low complexity" evidence="1">
    <location>
        <begin position="9"/>
        <end position="24"/>
    </location>
</feature>
<dbReference type="Pfam" id="PF13365">
    <property type="entry name" value="Trypsin_2"/>
    <property type="match status" value="1"/>
</dbReference>
<dbReference type="Proteomes" id="UP001341281">
    <property type="component" value="Chromosome 01"/>
</dbReference>
<evidence type="ECO:0000313" key="3">
    <source>
        <dbReference type="Proteomes" id="UP001341281"/>
    </source>
</evidence>
<dbReference type="PANTHER" id="PTHR18868">
    <property type="entry name" value="OS07G0665300 PROTEIN-RELATED"/>
    <property type="match status" value="1"/>
</dbReference>
<dbReference type="PANTHER" id="PTHR18868:SF51">
    <property type="entry name" value="PROTEASE DO-LIKE 14"/>
    <property type="match status" value="1"/>
</dbReference>
<dbReference type="EMBL" id="CP144745">
    <property type="protein sequence ID" value="WVZ54121.1"/>
    <property type="molecule type" value="Genomic_DNA"/>
</dbReference>
<keyword evidence="3" id="KW-1185">Reference proteome</keyword>
<name>A0AAQ3SI32_PASNO</name>
<dbReference type="AlphaFoldDB" id="A0AAQ3SI32"/>
<dbReference type="SUPFAM" id="SSF50494">
    <property type="entry name" value="Trypsin-like serine proteases"/>
    <property type="match status" value="2"/>
</dbReference>
<feature type="region of interest" description="Disordered" evidence="1">
    <location>
        <begin position="1"/>
        <end position="36"/>
    </location>
</feature>
<organism evidence="2 3">
    <name type="scientific">Paspalum notatum var. saurae</name>
    <dbReference type="NCBI Taxonomy" id="547442"/>
    <lineage>
        <taxon>Eukaryota</taxon>
        <taxon>Viridiplantae</taxon>
        <taxon>Streptophyta</taxon>
        <taxon>Embryophyta</taxon>
        <taxon>Tracheophyta</taxon>
        <taxon>Spermatophyta</taxon>
        <taxon>Magnoliopsida</taxon>
        <taxon>Liliopsida</taxon>
        <taxon>Poales</taxon>
        <taxon>Poaceae</taxon>
        <taxon>PACMAD clade</taxon>
        <taxon>Panicoideae</taxon>
        <taxon>Andropogonodae</taxon>
        <taxon>Paspaleae</taxon>
        <taxon>Paspalinae</taxon>
        <taxon>Paspalum</taxon>
    </lineage>
</organism>
<protein>
    <submittedName>
        <fullName evidence="2">Uncharacterized protein</fullName>
    </submittedName>
</protein>
<dbReference type="InterPro" id="IPR009003">
    <property type="entry name" value="Peptidase_S1_PA"/>
</dbReference>
<gene>
    <name evidence="2" type="ORF">U9M48_004974</name>
</gene>
<dbReference type="Gene3D" id="2.40.10.120">
    <property type="match status" value="1"/>
</dbReference>
<proteinExistence type="predicted"/>
<accession>A0AAQ3SI32</accession>
<evidence type="ECO:0000256" key="1">
    <source>
        <dbReference type="SAM" id="MobiDB-lite"/>
    </source>
</evidence>
<evidence type="ECO:0000313" key="2">
    <source>
        <dbReference type="EMBL" id="WVZ54121.1"/>
    </source>
</evidence>
<sequence length="507" mass="56379">MKTRRRDYSTGSSPQQAAGAAASGRRQRRIGSRPCPTDCLTPTQRPCFGEMSNKRAADDLTRFSNDNKRICVEEGTDSLISGIFTELFDEDKSNLCKSVVSIVLFDEHKTLSAFSGIAIEWQCNSKMIVTTSSLASALRDVDNDHDNVKIQVLDDDGNIALGILGDCDSDYGIAVVRVMANVDVYCIPLNLEVELMPYGTKVVAVGRDTTGVLLSTSGTLTATHGTVNSGYHVLSTCKLHEVMQGGALFDSYGNFVGMNLFSDVERSIFLPRSIILERLGHFHTFKAKKVFLELVRPISISNVQFGLALWIEVLLPQNELCEGKLLKHSLHYNVALVSVKGYNVDHPVNLKHSMVQYDSKVVAVVRCFESGALMAASGEYTLWSGKICESLRYTTCKITEAGIGGPLVDFNGKYVGMNFYDAKMGTPYLFYDVLCGILEYFKNGETKYMRNCHLEGKIVEDSGEGLSTSLWRLERSPMREEEVKWLRAALAEPYTYGYKHGRFYVYQ</sequence>
<reference evidence="2 3" key="1">
    <citation type="submission" date="2024-02" db="EMBL/GenBank/DDBJ databases">
        <title>High-quality chromosome-scale genome assembly of Pensacola bahiagrass (Paspalum notatum Flugge var. saurae).</title>
        <authorList>
            <person name="Vega J.M."/>
            <person name="Podio M."/>
            <person name="Orjuela J."/>
            <person name="Siena L.A."/>
            <person name="Pessino S.C."/>
            <person name="Combes M.C."/>
            <person name="Mariac C."/>
            <person name="Albertini E."/>
            <person name="Pupilli F."/>
            <person name="Ortiz J.P.A."/>
            <person name="Leblanc O."/>
        </authorList>
    </citation>
    <scope>NUCLEOTIDE SEQUENCE [LARGE SCALE GENOMIC DNA]</scope>
    <source>
        <strain evidence="2">R1</strain>
        <tissue evidence="2">Leaf</tissue>
    </source>
</reference>